<keyword evidence="7" id="KW-0653">Protein transport</keyword>
<evidence type="ECO:0000259" key="11">
    <source>
        <dbReference type="PROSITE" id="PS50180"/>
    </source>
</evidence>
<dbReference type="PROSITE" id="PS50180">
    <property type="entry name" value="GAE"/>
    <property type="match status" value="1"/>
</dbReference>
<dbReference type="VEuPathDB" id="VectorBase:CPIJ011151"/>
<feature type="domain" description="VHS" evidence="10">
    <location>
        <begin position="15"/>
        <end position="145"/>
    </location>
</feature>
<protein>
    <recommendedName>
        <fullName evidence="16">ADP-ribosylation factor-binding protein GGA1</fullName>
    </recommendedName>
</protein>
<keyword evidence="5" id="KW-0967">Endosome</keyword>
<dbReference type="VEuPathDB" id="VectorBase:CQUJHB012635"/>
<dbReference type="PANTHER" id="PTHR45905:SF1">
    <property type="entry name" value="GOLGI-LOCALIZED, GAMMA-ADAPTIN EAR CONTAINING, ARF BINDING PROTEIN"/>
    <property type="match status" value="1"/>
</dbReference>
<dbReference type="SMART" id="SM00809">
    <property type="entry name" value="Alpha_adaptinC2"/>
    <property type="match status" value="1"/>
</dbReference>
<evidence type="ECO:0000259" key="10">
    <source>
        <dbReference type="PROSITE" id="PS50179"/>
    </source>
</evidence>
<dbReference type="Gene3D" id="2.60.40.1230">
    <property type="match status" value="1"/>
</dbReference>
<comment type="subcellular location">
    <subcellularLocation>
        <location evidence="2">Early endosome membrane</location>
        <topology evidence="2">Peripheral membrane protein</topology>
    </subcellularLocation>
    <subcellularLocation>
        <location evidence="1">Golgi apparatus</location>
        <location evidence="1">trans-Golgi network membrane</location>
        <topology evidence="1">Peripheral membrane protein</topology>
    </subcellularLocation>
</comment>
<evidence type="ECO:0000256" key="1">
    <source>
        <dbReference type="ARBA" id="ARBA00004150"/>
    </source>
</evidence>
<accession>B0WUS7</accession>
<dbReference type="OMA" id="CGDDFQD"/>
<dbReference type="GO" id="GO:0031267">
    <property type="term" value="F:small GTPase binding"/>
    <property type="evidence" value="ECO:0007669"/>
    <property type="project" value="InterPro"/>
</dbReference>
<dbReference type="GO" id="GO:0031901">
    <property type="term" value="C:early endosome membrane"/>
    <property type="evidence" value="ECO:0007669"/>
    <property type="project" value="UniProtKB-SubCell"/>
</dbReference>
<dbReference type="GO" id="GO:0043130">
    <property type="term" value="F:ubiquitin binding"/>
    <property type="evidence" value="ECO:0007669"/>
    <property type="project" value="InterPro"/>
</dbReference>
<dbReference type="PROSITE" id="PS50179">
    <property type="entry name" value="VHS"/>
    <property type="match status" value="1"/>
</dbReference>
<dbReference type="InterPro" id="IPR013041">
    <property type="entry name" value="Clathrin_app_Ig-like_sf"/>
</dbReference>
<evidence type="ECO:0000256" key="6">
    <source>
        <dbReference type="ARBA" id="ARBA00022843"/>
    </source>
</evidence>
<dbReference type="SMART" id="SM00288">
    <property type="entry name" value="VHS"/>
    <property type="match status" value="1"/>
</dbReference>
<name>B0WUS7_CULQU</name>
<feature type="domain" description="GAE" evidence="11">
    <location>
        <begin position="569"/>
        <end position="691"/>
    </location>
</feature>
<dbReference type="Gene3D" id="1.20.58.160">
    <property type="match status" value="1"/>
</dbReference>
<evidence type="ECO:0000256" key="8">
    <source>
        <dbReference type="ARBA" id="ARBA00023034"/>
    </source>
</evidence>
<keyword evidence="4" id="KW-0813">Transport</keyword>
<dbReference type="InterPro" id="IPR008153">
    <property type="entry name" value="GAE_dom"/>
</dbReference>
<reference evidence="13" key="1">
    <citation type="submission" date="2007-03" db="EMBL/GenBank/DDBJ databases">
        <title>Annotation of Culex pipiens quinquefasciatus.</title>
        <authorList>
            <consortium name="The Broad Institute Genome Sequencing Platform"/>
            <person name="Atkinson P.W."/>
            <person name="Hemingway J."/>
            <person name="Christensen B.M."/>
            <person name="Higgs S."/>
            <person name="Kodira C."/>
            <person name="Hannick L."/>
            <person name="Megy K."/>
            <person name="O'Leary S."/>
            <person name="Pearson M."/>
            <person name="Haas B.J."/>
            <person name="Mauceli E."/>
            <person name="Wortman J.R."/>
            <person name="Lee N.H."/>
            <person name="Guigo R."/>
            <person name="Stanke M."/>
            <person name="Alvarado L."/>
            <person name="Amedeo P."/>
            <person name="Antoine C.H."/>
            <person name="Arensburger P."/>
            <person name="Bidwell S.L."/>
            <person name="Crawford M."/>
            <person name="Camaro F."/>
            <person name="Devon K."/>
            <person name="Engels R."/>
            <person name="Hammond M."/>
            <person name="Howarth C."/>
            <person name="Koehrsen M."/>
            <person name="Lawson D."/>
            <person name="Montgomery P."/>
            <person name="Nene V."/>
            <person name="Nusbaum C."/>
            <person name="Puiu D."/>
            <person name="Romero-Severson J."/>
            <person name="Severson D.W."/>
            <person name="Shumway M."/>
            <person name="Sisk P."/>
            <person name="Stolte C."/>
            <person name="Zeng Q."/>
            <person name="Eisenstadt E."/>
            <person name="Fraser-Liggett C."/>
            <person name="Strausberg R."/>
            <person name="Galagan J."/>
            <person name="Birren B."/>
            <person name="Collins F.H."/>
        </authorList>
    </citation>
    <scope>NUCLEOTIDE SEQUENCE [LARGE SCALE GENOMIC DNA]</scope>
    <source>
        <strain evidence="13">JHB</strain>
    </source>
</reference>
<dbReference type="KEGG" id="cqu:CpipJ_CPIJ011151"/>
<dbReference type="EMBL" id="DS232110">
    <property type="protein sequence ID" value="EDS35069.1"/>
    <property type="molecule type" value="Genomic_DNA"/>
</dbReference>
<dbReference type="eggNOG" id="KOG1086">
    <property type="taxonomic scope" value="Eukaryota"/>
</dbReference>
<dbReference type="InterPro" id="IPR008942">
    <property type="entry name" value="ENTH_VHS"/>
</dbReference>
<dbReference type="InParanoid" id="B0WUS7"/>
<dbReference type="GO" id="GO:0006893">
    <property type="term" value="P:Golgi to plasma membrane transport"/>
    <property type="evidence" value="ECO:0007669"/>
    <property type="project" value="TreeGrafter"/>
</dbReference>
<dbReference type="GO" id="GO:0006886">
    <property type="term" value="P:intracellular protein transport"/>
    <property type="evidence" value="ECO:0007669"/>
    <property type="project" value="InterPro"/>
</dbReference>
<gene>
    <name evidence="14" type="primary">6043497</name>
    <name evidence="13" type="ORF">CpipJ_CPIJ011151</name>
</gene>
<evidence type="ECO:0000256" key="9">
    <source>
        <dbReference type="SAM" id="MobiDB-lite"/>
    </source>
</evidence>
<feature type="compositionally biased region" description="Low complexity" evidence="9">
    <location>
        <begin position="304"/>
        <end position="327"/>
    </location>
</feature>
<dbReference type="OrthoDB" id="447025at2759"/>
<dbReference type="InterPro" id="IPR038425">
    <property type="entry name" value="GAT_sf"/>
</dbReference>
<dbReference type="EnsemblMetazoa" id="CPIJ011151-RA">
    <property type="protein sequence ID" value="CPIJ011151-PA"/>
    <property type="gene ID" value="CPIJ011151"/>
</dbReference>
<dbReference type="PANTHER" id="PTHR45905">
    <property type="entry name" value="GOLGI-LOCALIZED, GAMMA-ADAPTIN EAR CONTAINING, ARF BINDING PROTEIN"/>
    <property type="match status" value="1"/>
</dbReference>
<evidence type="ECO:0008006" key="16">
    <source>
        <dbReference type="Google" id="ProtNLM"/>
    </source>
</evidence>
<dbReference type="GO" id="GO:0035091">
    <property type="term" value="F:phosphatidylinositol binding"/>
    <property type="evidence" value="ECO:0007669"/>
    <property type="project" value="InterPro"/>
</dbReference>
<dbReference type="Gene3D" id="1.20.5.170">
    <property type="match status" value="1"/>
</dbReference>
<dbReference type="Pfam" id="PF02883">
    <property type="entry name" value="Alpha_adaptinC2"/>
    <property type="match status" value="1"/>
</dbReference>
<keyword evidence="6" id="KW-0832">Ubl conjugation</keyword>
<dbReference type="HOGENOM" id="CLU_015010_0_0_1"/>
<evidence type="ECO:0000259" key="12">
    <source>
        <dbReference type="PROSITE" id="PS50909"/>
    </source>
</evidence>
<dbReference type="CDD" id="cd14234">
    <property type="entry name" value="GAT_GGA_meta"/>
    <property type="match status" value="1"/>
</dbReference>
<dbReference type="InterPro" id="IPR008152">
    <property type="entry name" value="Clathrin_a/b/g-adaptin_app_Ig"/>
</dbReference>
<dbReference type="PROSITE" id="PS50909">
    <property type="entry name" value="GAT"/>
    <property type="match status" value="1"/>
</dbReference>
<dbReference type="InterPro" id="IPR002014">
    <property type="entry name" value="VHS_dom"/>
</dbReference>
<keyword evidence="8" id="KW-0333">Golgi apparatus</keyword>
<dbReference type="InterPro" id="IPR004152">
    <property type="entry name" value="GAT_dom"/>
</dbReference>
<dbReference type="Pfam" id="PF00790">
    <property type="entry name" value="VHS"/>
    <property type="match status" value="1"/>
</dbReference>
<dbReference type="SUPFAM" id="SSF48464">
    <property type="entry name" value="ENTH/VHS domain"/>
    <property type="match status" value="1"/>
</dbReference>
<evidence type="ECO:0000256" key="7">
    <source>
        <dbReference type="ARBA" id="ARBA00022927"/>
    </source>
</evidence>
<feature type="compositionally biased region" description="Polar residues" evidence="9">
    <location>
        <begin position="458"/>
        <end position="476"/>
    </location>
</feature>
<feature type="domain" description="GAT" evidence="12">
    <location>
        <begin position="168"/>
        <end position="295"/>
    </location>
</feature>
<dbReference type="GO" id="GO:0005802">
    <property type="term" value="C:trans-Golgi network"/>
    <property type="evidence" value="ECO:0007669"/>
    <property type="project" value="InterPro"/>
</dbReference>
<dbReference type="Proteomes" id="UP000002320">
    <property type="component" value="Unassembled WGS sequence"/>
</dbReference>
<evidence type="ECO:0000256" key="5">
    <source>
        <dbReference type="ARBA" id="ARBA00022753"/>
    </source>
</evidence>
<comment type="similarity">
    <text evidence="3">Belongs to the GGA protein family.</text>
</comment>
<dbReference type="STRING" id="7176.B0WUS7"/>
<dbReference type="FunCoup" id="B0WUS7">
    <property type="interactions" value="1630"/>
</dbReference>
<evidence type="ECO:0000256" key="2">
    <source>
        <dbReference type="ARBA" id="ARBA00004220"/>
    </source>
</evidence>
<keyword evidence="15" id="KW-1185">Reference proteome</keyword>
<evidence type="ECO:0000256" key="3">
    <source>
        <dbReference type="ARBA" id="ARBA00008099"/>
    </source>
</evidence>
<dbReference type="SUPFAM" id="SSF89009">
    <property type="entry name" value="GAT-like domain"/>
    <property type="match status" value="1"/>
</dbReference>
<feature type="region of interest" description="Disordered" evidence="9">
    <location>
        <begin position="299"/>
        <end position="330"/>
    </location>
</feature>
<reference evidence="14" key="2">
    <citation type="submission" date="2020-05" db="UniProtKB">
        <authorList>
            <consortium name="EnsemblMetazoa"/>
        </authorList>
    </citation>
    <scope>IDENTIFICATION</scope>
    <source>
        <strain evidence="14">JHB</strain>
    </source>
</reference>
<sequence>MDATTKVLDGYLRKAVNPGNADLDVSALDQFCMTIKNDPKLMALAPQLLAVRIQSGNSREALLALEALEECMETCGREFRSEINKFRFLNELIKLVSKKFDGDRTPREVSERILNILLTWTTKYDNCAKIQEAYKLLKTQGIEHHPQQNVVLKTAPKAATDANRGSLDEKEFAKLRQLINSSKQEDRDKANLLIQNFYRDDERRTQMKHRRLAEVQKAAENTKLLDDMLSQYRQGETTEDELAIYRQIYESCEGMHPTIVKLAEDTQHSEGMLEKIFEVNDSLTQVMDKYRQLILHQAPSHDQPAASTASVNSPSASSTHSKTTSASMNITGSDPLDTLFDISTIPTASSEPARSVFEDLSDIFSATTVSPSTASIAANGIDSVSAPATACSVQSDTILTPLLVVNSNGTTGIGGEVPRLMQLAAGSGQNNNKYAELKKLKPALDPTLVNGNGIASKKPSSTGTNSTKLDSSSTGKSIPDLDFLVSGIKSTLLAGPSATPAEEIPPPTPEQPLPAIDDDDKVLSLSTPVAENIPEPSFPTPSAVVATPKPEFKSLAEIVIDLDNIQPSQEPSRTVLDDKAGLQITLNFAADHPRPDVTVIVISTINQGRDPIPSFHFDASVRKPCKLRLLDASGASLPGTKPFRPPADGVTQVLLLANPSGEPVDLTGILTYCVGDDPDPVKESIVMRDVPFVRD</sequence>
<evidence type="ECO:0000313" key="15">
    <source>
        <dbReference type="Proteomes" id="UP000002320"/>
    </source>
</evidence>
<organism>
    <name type="scientific">Culex quinquefasciatus</name>
    <name type="common">Southern house mosquito</name>
    <name type="synonym">Culex pungens</name>
    <dbReference type="NCBI Taxonomy" id="7176"/>
    <lineage>
        <taxon>Eukaryota</taxon>
        <taxon>Metazoa</taxon>
        <taxon>Ecdysozoa</taxon>
        <taxon>Arthropoda</taxon>
        <taxon>Hexapoda</taxon>
        <taxon>Insecta</taxon>
        <taxon>Pterygota</taxon>
        <taxon>Neoptera</taxon>
        <taxon>Endopterygota</taxon>
        <taxon>Diptera</taxon>
        <taxon>Nematocera</taxon>
        <taxon>Culicoidea</taxon>
        <taxon>Culicidae</taxon>
        <taxon>Culicinae</taxon>
        <taxon>Culicini</taxon>
        <taxon>Culex</taxon>
        <taxon>Culex</taxon>
    </lineage>
</organism>
<evidence type="ECO:0000313" key="14">
    <source>
        <dbReference type="EnsemblMetazoa" id="CPIJ011151-PA"/>
    </source>
</evidence>
<dbReference type="Pfam" id="PF03127">
    <property type="entry name" value="GAT"/>
    <property type="match status" value="1"/>
</dbReference>
<dbReference type="InterPro" id="IPR027422">
    <property type="entry name" value="GGA1-3"/>
</dbReference>
<dbReference type="SUPFAM" id="SSF49348">
    <property type="entry name" value="Clathrin adaptor appendage domain"/>
    <property type="match status" value="1"/>
</dbReference>
<feature type="region of interest" description="Disordered" evidence="9">
    <location>
        <begin position="448"/>
        <end position="476"/>
    </location>
</feature>
<evidence type="ECO:0000313" key="13">
    <source>
        <dbReference type="EMBL" id="EDS35069.1"/>
    </source>
</evidence>
<dbReference type="AlphaFoldDB" id="B0WUS7"/>
<dbReference type="GO" id="GO:0034394">
    <property type="term" value="P:protein localization to cell surface"/>
    <property type="evidence" value="ECO:0007669"/>
    <property type="project" value="TreeGrafter"/>
</dbReference>
<dbReference type="Gene3D" id="1.25.40.90">
    <property type="match status" value="1"/>
</dbReference>
<proteinExistence type="inferred from homology"/>
<evidence type="ECO:0000256" key="4">
    <source>
        <dbReference type="ARBA" id="ARBA00022448"/>
    </source>
</evidence>